<reference evidence="2 3" key="1">
    <citation type="submission" date="2024-06" db="EMBL/GenBank/DDBJ databases">
        <title>Sorghum-associated microbial communities from plants grown in Nebraska, USA.</title>
        <authorList>
            <person name="Schachtman D."/>
        </authorList>
    </citation>
    <scope>NUCLEOTIDE SEQUENCE [LARGE SCALE GENOMIC DNA]</scope>
    <source>
        <strain evidence="2 3">2709</strain>
    </source>
</reference>
<dbReference type="EMBL" id="JBEPSH010000014">
    <property type="protein sequence ID" value="MET4580093.1"/>
    <property type="molecule type" value="Genomic_DNA"/>
</dbReference>
<evidence type="ECO:0000256" key="1">
    <source>
        <dbReference type="SAM" id="MobiDB-lite"/>
    </source>
</evidence>
<accession>A0ABV2QHT9</accession>
<organism evidence="2 3">
    <name type="scientific">Ottowia thiooxydans</name>
    <dbReference type="NCBI Taxonomy" id="219182"/>
    <lineage>
        <taxon>Bacteria</taxon>
        <taxon>Pseudomonadati</taxon>
        <taxon>Pseudomonadota</taxon>
        <taxon>Betaproteobacteria</taxon>
        <taxon>Burkholderiales</taxon>
        <taxon>Comamonadaceae</taxon>
        <taxon>Ottowia</taxon>
    </lineage>
</organism>
<feature type="compositionally biased region" description="Polar residues" evidence="1">
    <location>
        <begin position="9"/>
        <end position="20"/>
    </location>
</feature>
<dbReference type="Proteomes" id="UP001549320">
    <property type="component" value="Unassembled WGS sequence"/>
</dbReference>
<evidence type="ECO:0008006" key="4">
    <source>
        <dbReference type="Google" id="ProtNLM"/>
    </source>
</evidence>
<gene>
    <name evidence="2" type="ORF">ABIE13_005232</name>
</gene>
<dbReference type="RefSeq" id="WP_354448758.1">
    <property type="nucleotide sequence ID" value="NZ_JBEPSH010000014.1"/>
</dbReference>
<sequence length="262" mass="28873">MVAPIAERTATQANSTSEVQPTKRFDVLEEYSAVMMALMDNYDDLLSKKIAGMKAKTQQSTALNGVMTALNKIKNSFPSDAKPSDKVNKDRLAENKKELEDAVKLAGINLNPSGQRSIEELLSMAKQSLASGPSNIAKLEQGIEDYKSGKSSGSANTVSYNESEIKRIKDFMAKSEKDIPYLEKGNYPPDMEIRIFDSDTTKNKVDDAINTVQGLIDSANSTSQMEQLELQQLMSKRSNALESLSSVIKKYFDVFSSIVSKM</sequence>
<name>A0ABV2QHT9_9BURK</name>
<evidence type="ECO:0000313" key="2">
    <source>
        <dbReference type="EMBL" id="MET4580093.1"/>
    </source>
</evidence>
<comment type="caution">
    <text evidence="2">The sequence shown here is derived from an EMBL/GenBank/DDBJ whole genome shotgun (WGS) entry which is preliminary data.</text>
</comment>
<feature type="region of interest" description="Disordered" evidence="1">
    <location>
        <begin position="1"/>
        <end position="20"/>
    </location>
</feature>
<proteinExistence type="predicted"/>
<protein>
    <recommendedName>
        <fullName evidence="4">Translocator protein BipD</fullName>
    </recommendedName>
</protein>
<keyword evidence="3" id="KW-1185">Reference proteome</keyword>
<evidence type="ECO:0000313" key="3">
    <source>
        <dbReference type="Proteomes" id="UP001549320"/>
    </source>
</evidence>